<dbReference type="InterPro" id="IPR036390">
    <property type="entry name" value="WH_DNA-bd_sf"/>
</dbReference>
<dbReference type="OrthoDB" id="5949858at2"/>
<dbReference type="EMBL" id="RAYQ01000020">
    <property type="protein sequence ID" value="RKI89657.1"/>
    <property type="molecule type" value="Genomic_DNA"/>
</dbReference>
<protein>
    <submittedName>
        <fullName evidence="1">Uncharacterized protein</fullName>
    </submittedName>
</protein>
<keyword evidence="2" id="KW-1185">Reference proteome</keyword>
<dbReference type="Proteomes" id="UP000280696">
    <property type="component" value="Unassembled WGS sequence"/>
</dbReference>
<organism evidence="1 2">
    <name type="scientific">Parablautia intestinalis</name>
    <dbReference type="NCBI Taxonomy" id="2320100"/>
    <lineage>
        <taxon>Bacteria</taxon>
        <taxon>Bacillati</taxon>
        <taxon>Bacillota</taxon>
        <taxon>Clostridia</taxon>
        <taxon>Lachnospirales</taxon>
        <taxon>Lachnospiraceae</taxon>
        <taxon>Parablautia</taxon>
    </lineage>
</organism>
<evidence type="ECO:0000313" key="1">
    <source>
        <dbReference type="EMBL" id="RKI89657.1"/>
    </source>
</evidence>
<sequence>MDKKIMDVLTNPIKCKLFLEIQNCGETTAKHLSETFSDIPPATLYRYLKRMTNDKVLKIVNQTQVRGALEKTYAVDIDMTKDFKEILDSNSGEAYMQSFMQYIIGFAELFQDYCKRDDIDIVKDKSGFSLSPLYLTDEELEMLIGNIRDVIKPYGNNTSAAGRKLHSIGVIISPPKME</sequence>
<dbReference type="SUPFAM" id="SSF46785">
    <property type="entry name" value="Winged helix' DNA-binding domain"/>
    <property type="match status" value="1"/>
</dbReference>
<evidence type="ECO:0000313" key="2">
    <source>
        <dbReference type="Proteomes" id="UP000280696"/>
    </source>
</evidence>
<dbReference type="Gene3D" id="6.10.140.2180">
    <property type="match status" value="1"/>
</dbReference>
<name>A0A3A9AE32_9FIRM</name>
<proteinExistence type="predicted"/>
<dbReference type="AlphaFoldDB" id="A0A3A9AE32"/>
<dbReference type="RefSeq" id="WP_120471509.1">
    <property type="nucleotide sequence ID" value="NZ_RAYQ01000020.1"/>
</dbReference>
<dbReference type="Gene3D" id="1.10.10.10">
    <property type="entry name" value="Winged helix-like DNA-binding domain superfamily/Winged helix DNA-binding domain"/>
    <property type="match status" value="1"/>
</dbReference>
<dbReference type="InterPro" id="IPR036388">
    <property type="entry name" value="WH-like_DNA-bd_sf"/>
</dbReference>
<reference evidence="1 2" key="1">
    <citation type="submission" date="2018-09" db="EMBL/GenBank/DDBJ databases">
        <title>Murine metabolic-syndrome-specific gut microbial biobank.</title>
        <authorList>
            <person name="Liu C."/>
        </authorList>
    </citation>
    <scope>NUCLEOTIDE SEQUENCE [LARGE SCALE GENOMIC DNA]</scope>
    <source>
        <strain evidence="1 2">0.1xD8-82</strain>
    </source>
</reference>
<accession>A0A3A9AE32</accession>
<gene>
    <name evidence="1" type="ORF">D7V94_16945</name>
</gene>
<comment type="caution">
    <text evidence="1">The sequence shown here is derived from an EMBL/GenBank/DDBJ whole genome shotgun (WGS) entry which is preliminary data.</text>
</comment>